<keyword evidence="2" id="KW-1185">Reference proteome</keyword>
<dbReference type="RefSeq" id="WP_072876305.1">
    <property type="nucleotide sequence ID" value="NZ_FQVT01000001.1"/>
</dbReference>
<dbReference type="OrthoDB" id="1144359at2"/>
<reference evidence="2" key="1">
    <citation type="submission" date="2016-11" db="EMBL/GenBank/DDBJ databases">
        <authorList>
            <person name="Varghese N."/>
            <person name="Submissions S."/>
        </authorList>
    </citation>
    <scope>NUCLEOTIDE SEQUENCE [LARGE SCALE GENOMIC DNA]</scope>
    <source>
        <strain evidence="2">DSM 24579</strain>
    </source>
</reference>
<dbReference type="Proteomes" id="UP000183945">
    <property type="component" value="Unassembled WGS sequence"/>
</dbReference>
<dbReference type="AlphaFoldDB" id="A0A1M5CEB6"/>
<accession>A0A1M5CEB6</accession>
<evidence type="ECO:0000313" key="1">
    <source>
        <dbReference type="EMBL" id="SHF53016.1"/>
    </source>
</evidence>
<proteinExistence type="predicted"/>
<dbReference type="STRING" id="1073325.SAMN05444483_101481"/>
<dbReference type="EMBL" id="FQVT01000001">
    <property type="protein sequence ID" value="SHF53016.1"/>
    <property type="molecule type" value="Genomic_DNA"/>
</dbReference>
<name>A0A1M5CEB6_SALEC</name>
<protein>
    <recommendedName>
        <fullName evidence="3">SpoIIAA-like</fullName>
    </recommendedName>
</protein>
<organism evidence="1 2">
    <name type="scientific">Salegentibacter echinorum</name>
    <dbReference type="NCBI Taxonomy" id="1073325"/>
    <lineage>
        <taxon>Bacteria</taxon>
        <taxon>Pseudomonadati</taxon>
        <taxon>Bacteroidota</taxon>
        <taxon>Flavobacteriia</taxon>
        <taxon>Flavobacteriales</taxon>
        <taxon>Flavobacteriaceae</taxon>
        <taxon>Salegentibacter</taxon>
    </lineage>
</organism>
<sequence>MLAKEINLDFGQVYVLDTILISVIREGILFNAEKNQELINLGDELFKGQPYGLISNRKYSYAVDPLIYRQISKVENLKAIAIVTNRDMVKLSVSKVEQRFYKSSNSFEIFDDLDRAINWMKFEMQ</sequence>
<gene>
    <name evidence="1" type="ORF">SAMN05444483_101481</name>
</gene>
<evidence type="ECO:0008006" key="3">
    <source>
        <dbReference type="Google" id="ProtNLM"/>
    </source>
</evidence>
<evidence type="ECO:0000313" key="2">
    <source>
        <dbReference type="Proteomes" id="UP000183945"/>
    </source>
</evidence>